<dbReference type="PANTHER" id="PTHR11439:SF467">
    <property type="entry name" value="INTEGRASE CATALYTIC DOMAIN-CONTAINING PROTEIN"/>
    <property type="match status" value="1"/>
</dbReference>
<dbReference type="OrthoDB" id="413361at2759"/>
<reference evidence="1" key="1">
    <citation type="submission" date="2021-03" db="EMBL/GenBank/DDBJ databases">
        <title>Draft genome sequence of rust myrtle Austropuccinia psidii MF-1, a brazilian biotype.</title>
        <authorList>
            <person name="Quecine M.C."/>
            <person name="Pachon D.M.R."/>
            <person name="Bonatelli M.L."/>
            <person name="Correr F.H."/>
            <person name="Franceschini L.M."/>
            <person name="Leite T.F."/>
            <person name="Margarido G.R.A."/>
            <person name="Almeida C.A."/>
            <person name="Ferrarezi J.A."/>
            <person name="Labate C.A."/>
        </authorList>
    </citation>
    <scope>NUCLEOTIDE SEQUENCE</scope>
    <source>
        <strain evidence="1">MF-1</strain>
    </source>
</reference>
<gene>
    <name evidence="1" type="ORF">O181_119079</name>
</gene>
<organism evidence="1 2">
    <name type="scientific">Austropuccinia psidii MF-1</name>
    <dbReference type="NCBI Taxonomy" id="1389203"/>
    <lineage>
        <taxon>Eukaryota</taxon>
        <taxon>Fungi</taxon>
        <taxon>Dikarya</taxon>
        <taxon>Basidiomycota</taxon>
        <taxon>Pucciniomycotina</taxon>
        <taxon>Pucciniomycetes</taxon>
        <taxon>Pucciniales</taxon>
        <taxon>Sphaerophragmiaceae</taxon>
        <taxon>Austropuccinia</taxon>
    </lineage>
</organism>
<comment type="caution">
    <text evidence="1">The sequence shown here is derived from an EMBL/GenBank/DDBJ whole genome shotgun (WGS) entry which is preliminary data.</text>
</comment>
<accession>A0A9Q3PZ38</accession>
<dbReference type="EMBL" id="AVOT02104910">
    <property type="protein sequence ID" value="MBW0579364.1"/>
    <property type="molecule type" value="Genomic_DNA"/>
</dbReference>
<protein>
    <recommendedName>
        <fullName evidence="3">Reverse transcriptase Ty1/copia-type domain-containing protein</fullName>
    </recommendedName>
</protein>
<sequence>MLGVADLMLGIKITHNNDAITLSQNHYIDSLLELYGMSNCKPVSTPLVLNLHLEAATTSKKEEFSALKINYRSAIGSLSYLSSATRPDLSYSVSALSQFLGNPGIHHWKAFLHVIRYLKCTNDIELNYQRNLIEPPVAYSDADWGNCRITRRSMTGYLVILNGNLGNNQQSPYHLQRQNTDN</sequence>
<keyword evidence="2" id="KW-1185">Reference proteome</keyword>
<dbReference type="AlphaFoldDB" id="A0A9Q3PZ38"/>
<dbReference type="PANTHER" id="PTHR11439">
    <property type="entry name" value="GAG-POL-RELATED RETROTRANSPOSON"/>
    <property type="match status" value="1"/>
</dbReference>
<proteinExistence type="predicted"/>
<evidence type="ECO:0000313" key="2">
    <source>
        <dbReference type="Proteomes" id="UP000765509"/>
    </source>
</evidence>
<dbReference type="Proteomes" id="UP000765509">
    <property type="component" value="Unassembled WGS sequence"/>
</dbReference>
<evidence type="ECO:0000313" key="1">
    <source>
        <dbReference type="EMBL" id="MBW0579364.1"/>
    </source>
</evidence>
<name>A0A9Q3PZ38_9BASI</name>
<evidence type="ECO:0008006" key="3">
    <source>
        <dbReference type="Google" id="ProtNLM"/>
    </source>
</evidence>